<proteinExistence type="predicted"/>
<dbReference type="CDD" id="cd19166">
    <property type="entry name" value="HemeO-bac"/>
    <property type="match status" value="1"/>
</dbReference>
<accession>A0A7X1KN14</accession>
<sequence>MRPVLRAATSAAHDLLDSTVGALDLAAPADYARFLRIQFVARAALEPELAAHLGDLAPPSQLGLLRADLAALGAEAPHVRLACVIPATADPLGACWALAGSHLGNRAMLHGLGAQAGADWPTSFLADEGMAAYWKGLRPRLDRPAAADDPAIESAQAVFALFLAAVRAEGVPPPAKRAAA</sequence>
<dbReference type="InterPro" id="IPR016084">
    <property type="entry name" value="Haem_Oase-like_multi-hlx"/>
</dbReference>
<organism evidence="1 2">
    <name type="scientific">Novosphingobium flavum</name>
    <dbReference type="NCBI Taxonomy" id="1778672"/>
    <lineage>
        <taxon>Bacteria</taxon>
        <taxon>Pseudomonadati</taxon>
        <taxon>Pseudomonadota</taxon>
        <taxon>Alphaproteobacteria</taxon>
        <taxon>Sphingomonadales</taxon>
        <taxon>Sphingomonadaceae</taxon>
        <taxon>Novosphingobium</taxon>
    </lineage>
</organism>
<keyword evidence="2" id="KW-1185">Reference proteome</keyword>
<reference evidence="1 2" key="1">
    <citation type="submission" date="2020-08" db="EMBL/GenBank/DDBJ databases">
        <title>The genome sequence of type strain Novosphingobium flavum NBRC 111647.</title>
        <authorList>
            <person name="Liu Y."/>
        </authorList>
    </citation>
    <scope>NUCLEOTIDE SEQUENCE [LARGE SCALE GENOMIC DNA]</scope>
    <source>
        <strain evidence="1 2">NBRC 111647</strain>
    </source>
</reference>
<evidence type="ECO:0000313" key="2">
    <source>
        <dbReference type="Proteomes" id="UP000566813"/>
    </source>
</evidence>
<dbReference type="Proteomes" id="UP000566813">
    <property type="component" value="Unassembled WGS sequence"/>
</dbReference>
<name>A0A7X1KN14_9SPHN</name>
<dbReference type="Gene3D" id="1.20.910.10">
    <property type="entry name" value="Heme oxygenase-like"/>
    <property type="match status" value="1"/>
</dbReference>
<gene>
    <name evidence="1" type="ORF">H7F51_15305</name>
</gene>
<comment type="caution">
    <text evidence="1">The sequence shown here is derived from an EMBL/GenBank/DDBJ whole genome shotgun (WGS) entry which is preliminary data.</text>
</comment>
<dbReference type="AlphaFoldDB" id="A0A7X1KN14"/>
<dbReference type="EMBL" id="JACLAW010000013">
    <property type="protein sequence ID" value="MBC2666885.1"/>
    <property type="molecule type" value="Genomic_DNA"/>
</dbReference>
<dbReference type="SUPFAM" id="SSF48613">
    <property type="entry name" value="Heme oxygenase-like"/>
    <property type="match status" value="1"/>
</dbReference>
<protein>
    <submittedName>
        <fullName evidence="1">Biliverdin-producing heme oxygenase</fullName>
    </submittedName>
</protein>
<evidence type="ECO:0000313" key="1">
    <source>
        <dbReference type="EMBL" id="MBC2666885.1"/>
    </source>
</evidence>